<evidence type="ECO:0000313" key="2">
    <source>
        <dbReference type="Proteomes" id="UP001196413"/>
    </source>
</evidence>
<proteinExistence type="predicted"/>
<sequence>MVGTQGNNQPERRCIIVNGNTVTGVCSELTPMAAPKMCETTDMVKIAGVPAIHTSISGTVSTTNIIMANWSRMMWQIVFNRAVRLLASSPLRLHFFSASATVRGN</sequence>
<name>A0AAD5WDG2_PARTN</name>
<organism evidence="1 2">
    <name type="scientific">Parelaphostrongylus tenuis</name>
    <name type="common">Meningeal worm</name>
    <dbReference type="NCBI Taxonomy" id="148309"/>
    <lineage>
        <taxon>Eukaryota</taxon>
        <taxon>Metazoa</taxon>
        <taxon>Ecdysozoa</taxon>
        <taxon>Nematoda</taxon>
        <taxon>Chromadorea</taxon>
        <taxon>Rhabditida</taxon>
        <taxon>Rhabditina</taxon>
        <taxon>Rhabditomorpha</taxon>
        <taxon>Strongyloidea</taxon>
        <taxon>Metastrongylidae</taxon>
        <taxon>Parelaphostrongylus</taxon>
    </lineage>
</organism>
<gene>
    <name evidence="1" type="ORF">KIN20_026843</name>
</gene>
<keyword evidence="2" id="KW-1185">Reference proteome</keyword>
<dbReference type="AlphaFoldDB" id="A0AAD5WDG2"/>
<reference evidence="1" key="1">
    <citation type="submission" date="2021-06" db="EMBL/GenBank/DDBJ databases">
        <title>Parelaphostrongylus tenuis whole genome reference sequence.</title>
        <authorList>
            <person name="Garwood T.J."/>
            <person name="Larsen P.A."/>
            <person name="Fountain-Jones N.M."/>
            <person name="Garbe J.R."/>
            <person name="Macchietto M.G."/>
            <person name="Kania S.A."/>
            <person name="Gerhold R.W."/>
            <person name="Richards J.E."/>
            <person name="Wolf T.M."/>
        </authorList>
    </citation>
    <scope>NUCLEOTIDE SEQUENCE</scope>
    <source>
        <strain evidence="1">MNPRO001-30</strain>
        <tissue evidence="1">Meninges</tissue>
    </source>
</reference>
<comment type="caution">
    <text evidence="1">The sequence shown here is derived from an EMBL/GenBank/DDBJ whole genome shotgun (WGS) entry which is preliminary data.</text>
</comment>
<dbReference type="Proteomes" id="UP001196413">
    <property type="component" value="Unassembled WGS sequence"/>
</dbReference>
<accession>A0AAD5WDG2</accession>
<evidence type="ECO:0000313" key="1">
    <source>
        <dbReference type="EMBL" id="KAJ1366233.1"/>
    </source>
</evidence>
<dbReference type="EMBL" id="JAHQIW010005497">
    <property type="protein sequence ID" value="KAJ1366233.1"/>
    <property type="molecule type" value="Genomic_DNA"/>
</dbReference>
<protein>
    <submittedName>
        <fullName evidence="1">Uncharacterized protein</fullName>
    </submittedName>
</protein>